<evidence type="ECO:0000256" key="5">
    <source>
        <dbReference type="HAMAP-Rule" id="MF_00731"/>
    </source>
</evidence>
<evidence type="ECO:0000313" key="8">
    <source>
        <dbReference type="EMBL" id="GEQ50127.1"/>
    </source>
</evidence>
<organism evidence="9 10">
    <name type="scientific">Tetragenococcus koreensis</name>
    <dbReference type="NCBI Taxonomy" id="290335"/>
    <lineage>
        <taxon>Bacteria</taxon>
        <taxon>Bacillati</taxon>
        <taxon>Bacillota</taxon>
        <taxon>Bacilli</taxon>
        <taxon>Lactobacillales</taxon>
        <taxon>Enterococcaceae</taxon>
        <taxon>Tetragenococcus</taxon>
    </lineage>
</organism>
<comment type="pathway">
    <text evidence="5">Quinol/quinone metabolism; menaquinone biosynthesis.</text>
</comment>
<dbReference type="GO" id="GO:0008756">
    <property type="term" value="F:o-succinylbenzoate-CoA ligase activity"/>
    <property type="evidence" value="ECO:0007669"/>
    <property type="project" value="UniProtKB-UniRule"/>
</dbReference>
<dbReference type="NCBIfam" id="TIGR01923">
    <property type="entry name" value="menE"/>
    <property type="match status" value="1"/>
</dbReference>
<keyword evidence="1 5" id="KW-0474">Menaquinone biosynthesis</keyword>
<keyword evidence="4 5" id="KW-0067">ATP-binding</keyword>
<evidence type="ECO:0000256" key="4">
    <source>
        <dbReference type="ARBA" id="ARBA00022840"/>
    </source>
</evidence>
<comment type="pathway">
    <text evidence="5">Quinol/quinone metabolism; 1,4-dihydroxy-2-naphthoate biosynthesis; 1,4-dihydroxy-2-naphthoate from chorismate: step 5/7.</text>
</comment>
<feature type="domain" description="AMP-dependent synthetase/ligase" evidence="6">
    <location>
        <begin position="10"/>
        <end position="348"/>
    </location>
</feature>
<gene>
    <name evidence="5" type="primary">menE</name>
    <name evidence="8" type="ORF">TK11N_19790</name>
    <name evidence="9" type="ORF">TK2N_20010</name>
</gene>
<comment type="function">
    <text evidence="5">Converts 2-succinylbenzoate (OSB) to 2-succinylbenzoyl-CoA (OSB-CoA).</text>
</comment>
<dbReference type="InterPro" id="IPR025110">
    <property type="entry name" value="AMP-bd_C"/>
</dbReference>
<dbReference type="InterPro" id="IPR020845">
    <property type="entry name" value="AMP-binding_CS"/>
</dbReference>
<evidence type="ECO:0000259" key="6">
    <source>
        <dbReference type="Pfam" id="PF00501"/>
    </source>
</evidence>
<keyword evidence="11" id="KW-1185">Reference proteome</keyword>
<dbReference type="InterPro" id="IPR010192">
    <property type="entry name" value="MenE"/>
</dbReference>
<keyword evidence="2 5" id="KW-0436">Ligase</keyword>
<evidence type="ECO:0000313" key="11">
    <source>
        <dbReference type="Proteomes" id="UP000886607"/>
    </source>
</evidence>
<dbReference type="RefSeq" id="WP_202584351.1">
    <property type="nucleotide sequence ID" value="NZ_BKBO01000035.1"/>
</dbReference>
<dbReference type="Proteomes" id="UP000886607">
    <property type="component" value="Unassembled WGS sequence"/>
</dbReference>
<dbReference type="EMBL" id="BKBQ01000035">
    <property type="protein sequence ID" value="GEQ55157.1"/>
    <property type="molecule type" value="Genomic_DNA"/>
</dbReference>
<dbReference type="PROSITE" id="PS00455">
    <property type="entry name" value="AMP_BINDING"/>
    <property type="match status" value="1"/>
</dbReference>
<dbReference type="Proteomes" id="UP000886597">
    <property type="component" value="Unassembled WGS sequence"/>
</dbReference>
<evidence type="ECO:0000256" key="2">
    <source>
        <dbReference type="ARBA" id="ARBA00022598"/>
    </source>
</evidence>
<dbReference type="Gene3D" id="3.30.300.30">
    <property type="match status" value="1"/>
</dbReference>
<keyword evidence="3 5" id="KW-0547">Nucleotide-binding</keyword>
<dbReference type="Pfam" id="PF13193">
    <property type="entry name" value="AMP-binding_C"/>
    <property type="match status" value="1"/>
</dbReference>
<reference evidence="9" key="1">
    <citation type="submission" date="2019-08" db="EMBL/GenBank/DDBJ databases">
        <authorList>
            <person name="Ishikawa M."/>
            <person name="Suzuki T."/>
            <person name="Matsutani M."/>
        </authorList>
    </citation>
    <scope>NUCLEOTIDE SEQUENCE</scope>
    <source>
        <strain evidence="9">7C1</strain>
        <strain evidence="8">8C4</strain>
    </source>
</reference>
<evidence type="ECO:0000259" key="7">
    <source>
        <dbReference type="Pfam" id="PF13193"/>
    </source>
</evidence>
<dbReference type="PANTHER" id="PTHR43767">
    <property type="entry name" value="LONG-CHAIN-FATTY-ACID--COA LIGASE"/>
    <property type="match status" value="1"/>
</dbReference>
<dbReference type="HAMAP" id="MF_00731">
    <property type="entry name" value="MenE"/>
    <property type="match status" value="1"/>
</dbReference>
<proteinExistence type="inferred from homology"/>
<dbReference type="FunFam" id="3.30.300.30:FF:000008">
    <property type="entry name" value="2,3-dihydroxybenzoate-AMP ligase"/>
    <property type="match status" value="1"/>
</dbReference>
<sequence length="483" mass="53836">MTEVIPHWLTKQADLKPDQLALEYNGNEKLTFQELCQASQSMARRLANLGVVKGSHVALLSQNDVHMVILIHALSYLGAVAVLLNIRLSSDELQFQIDDAKVHLLVASDRFSEEMSEIDVTQKKMFSELQQTPEKKVALQEELVLSDPFTIIYTSGTTGFPKGVVHTYGNHWWSAIGSALNLGISAQDKWLAVLPLFHVSGLSILCKSVIYGMPVYLMETSDPEKVHQALMNENITMISVVTVMLQRLLEKLGNKSYPEQLRCVLLGGGPAPKPVLEQARKKEVPVFQSYGLTETSSQIVTLSPQDALRKIGSAGKPLVPAQLKIKAQSSQNVGEIYVKGPMVTKGYFNNPAADQKAFQAGWMKTGDLGYLDEEGFLYVVDRRNDLIISGGENIYPSEIESVITELTDVQEVGVTGKPDDKWGEVPVAFIVKDKQKRLDGEVVQAYVRERLASYKVPKQIYFVVQLPRNASNKLMRHKLREWL</sequence>
<dbReference type="GO" id="GO:0009234">
    <property type="term" value="P:menaquinone biosynthetic process"/>
    <property type="evidence" value="ECO:0007669"/>
    <property type="project" value="UniProtKB-UniRule"/>
</dbReference>
<dbReference type="AlphaFoldDB" id="A0AAN4UCY4"/>
<dbReference type="CDD" id="cd05912">
    <property type="entry name" value="OSB_CoA_lg"/>
    <property type="match status" value="1"/>
</dbReference>
<protein>
    <recommendedName>
        <fullName evidence="5">2-succinylbenzoate--CoA ligase</fullName>
        <ecNumber evidence="5">6.2.1.26</ecNumber>
    </recommendedName>
    <alternativeName>
        <fullName evidence="5">o-succinylbenzoyl-CoA synthetase</fullName>
        <shortName evidence="5">OSB-CoA synthetase</shortName>
    </alternativeName>
</protein>
<feature type="domain" description="AMP-binding enzyme C-terminal" evidence="7">
    <location>
        <begin position="398"/>
        <end position="473"/>
    </location>
</feature>
<dbReference type="Gene3D" id="3.40.50.12780">
    <property type="entry name" value="N-terminal domain of ligase-like"/>
    <property type="match status" value="1"/>
</dbReference>
<reference evidence="9" key="2">
    <citation type="journal article" date="2020" name="Int. Dairy J.">
        <title>Lactic acid bacterial diversity in Brie cheese focusing on salt concentration and pH of isolation medium and characterisation of halophilic and alkaliphilic lactic acid bacterial isolates.</title>
        <authorList>
            <person name="Unno R."/>
            <person name="Matsutani M."/>
            <person name="Suzuki T."/>
            <person name="Kodama K."/>
            <person name="Matsushita H."/>
            <person name="Yamasato K."/>
            <person name="Koizumi Y."/>
            <person name="Ishikawa M."/>
        </authorList>
    </citation>
    <scope>NUCLEOTIDE SEQUENCE</scope>
    <source>
        <strain evidence="9">7C1</strain>
        <strain evidence="8">8C4</strain>
    </source>
</reference>
<comment type="similarity">
    <text evidence="5">Belongs to the ATP-dependent AMP-binding enzyme family. MenE subfamily.</text>
</comment>
<dbReference type="SUPFAM" id="SSF56801">
    <property type="entry name" value="Acetyl-CoA synthetase-like"/>
    <property type="match status" value="1"/>
</dbReference>
<evidence type="ECO:0000256" key="3">
    <source>
        <dbReference type="ARBA" id="ARBA00022741"/>
    </source>
</evidence>
<accession>A0AAN4UCY4</accession>
<dbReference type="Pfam" id="PF00501">
    <property type="entry name" value="AMP-binding"/>
    <property type="match status" value="1"/>
</dbReference>
<dbReference type="PANTHER" id="PTHR43767:SF1">
    <property type="entry name" value="NONRIBOSOMAL PEPTIDE SYNTHASE PES1 (EUROFUNG)-RELATED"/>
    <property type="match status" value="1"/>
</dbReference>
<dbReference type="EC" id="6.2.1.26" evidence="5"/>
<evidence type="ECO:0000256" key="1">
    <source>
        <dbReference type="ARBA" id="ARBA00022428"/>
    </source>
</evidence>
<dbReference type="InterPro" id="IPR050237">
    <property type="entry name" value="ATP-dep_AMP-bd_enzyme"/>
</dbReference>
<dbReference type="InterPro" id="IPR000873">
    <property type="entry name" value="AMP-dep_synth/lig_dom"/>
</dbReference>
<evidence type="ECO:0000313" key="10">
    <source>
        <dbReference type="Proteomes" id="UP000886597"/>
    </source>
</evidence>
<dbReference type="EMBL" id="BKBO01000035">
    <property type="protein sequence ID" value="GEQ50127.1"/>
    <property type="molecule type" value="Genomic_DNA"/>
</dbReference>
<dbReference type="NCBIfam" id="NF002966">
    <property type="entry name" value="PRK03640.1"/>
    <property type="match status" value="1"/>
</dbReference>
<dbReference type="GO" id="GO:0005524">
    <property type="term" value="F:ATP binding"/>
    <property type="evidence" value="ECO:0007669"/>
    <property type="project" value="UniProtKB-KW"/>
</dbReference>
<dbReference type="InterPro" id="IPR045851">
    <property type="entry name" value="AMP-bd_C_sf"/>
</dbReference>
<comment type="caution">
    <text evidence="9">The sequence shown here is derived from an EMBL/GenBank/DDBJ whole genome shotgun (WGS) entry which is preliminary data.</text>
</comment>
<comment type="catalytic activity">
    <reaction evidence="5">
        <text>2-succinylbenzoate + ATP + CoA = 2-succinylbenzoyl-CoA + AMP + diphosphate</text>
        <dbReference type="Rhea" id="RHEA:17009"/>
        <dbReference type="ChEBI" id="CHEBI:18325"/>
        <dbReference type="ChEBI" id="CHEBI:30616"/>
        <dbReference type="ChEBI" id="CHEBI:33019"/>
        <dbReference type="ChEBI" id="CHEBI:57287"/>
        <dbReference type="ChEBI" id="CHEBI:57364"/>
        <dbReference type="ChEBI" id="CHEBI:456215"/>
        <dbReference type="EC" id="6.2.1.26"/>
    </reaction>
</comment>
<name>A0AAN4UCY4_9ENTE</name>
<dbReference type="InterPro" id="IPR042099">
    <property type="entry name" value="ANL_N_sf"/>
</dbReference>
<evidence type="ECO:0000313" key="9">
    <source>
        <dbReference type="EMBL" id="GEQ55157.1"/>
    </source>
</evidence>